<dbReference type="Proteomes" id="UP000610456">
    <property type="component" value="Unassembled WGS sequence"/>
</dbReference>
<dbReference type="Gene3D" id="3.40.1660.10">
    <property type="entry name" value="EreA-like (biosynthetic domain)"/>
    <property type="match status" value="1"/>
</dbReference>
<keyword evidence="2" id="KW-1185">Reference proteome</keyword>
<dbReference type="Pfam" id="PF05139">
    <property type="entry name" value="Erythro_esteras"/>
    <property type="match status" value="1"/>
</dbReference>
<reference evidence="1" key="1">
    <citation type="journal article" date="2014" name="Int. J. Syst. Evol. Microbiol.">
        <title>Complete genome sequence of Corynebacterium casei LMG S-19264T (=DSM 44701T), isolated from a smear-ripened cheese.</title>
        <authorList>
            <consortium name="US DOE Joint Genome Institute (JGI-PGF)"/>
            <person name="Walter F."/>
            <person name="Albersmeier A."/>
            <person name="Kalinowski J."/>
            <person name="Ruckert C."/>
        </authorList>
    </citation>
    <scope>NUCLEOTIDE SEQUENCE</scope>
    <source>
        <strain evidence="1">KCTC 12719</strain>
    </source>
</reference>
<reference evidence="1" key="2">
    <citation type="submission" date="2020-09" db="EMBL/GenBank/DDBJ databases">
        <authorList>
            <person name="Sun Q."/>
            <person name="Kim S."/>
        </authorList>
    </citation>
    <scope>NUCLEOTIDE SEQUENCE</scope>
    <source>
        <strain evidence="1">KCTC 12719</strain>
    </source>
</reference>
<evidence type="ECO:0000313" key="1">
    <source>
        <dbReference type="EMBL" id="GHA43727.1"/>
    </source>
</evidence>
<dbReference type="CDD" id="cd14728">
    <property type="entry name" value="Ere-like"/>
    <property type="match status" value="1"/>
</dbReference>
<gene>
    <name evidence="1" type="ORF">GCM10007103_26130</name>
</gene>
<dbReference type="PANTHER" id="PTHR31299:SF0">
    <property type="entry name" value="ESTERASE, PUTATIVE (AFU_ORTHOLOGUE AFUA_1G05850)-RELATED"/>
    <property type="match status" value="1"/>
</dbReference>
<name>A0A918SJ63_9FLAO</name>
<dbReference type="GO" id="GO:0046677">
    <property type="term" value="P:response to antibiotic"/>
    <property type="evidence" value="ECO:0007669"/>
    <property type="project" value="InterPro"/>
</dbReference>
<evidence type="ECO:0008006" key="3">
    <source>
        <dbReference type="Google" id="ProtNLM"/>
    </source>
</evidence>
<comment type="caution">
    <text evidence="1">The sequence shown here is derived from an EMBL/GenBank/DDBJ whole genome shotgun (WGS) entry which is preliminary data.</text>
</comment>
<proteinExistence type="predicted"/>
<accession>A0A918SJ63</accession>
<dbReference type="Gene3D" id="1.20.1440.30">
    <property type="entry name" value="Biosynthetic Protein domain"/>
    <property type="match status" value="1"/>
</dbReference>
<sequence length="437" mass="50303">MATITSNFTSQPDNFETSIKPLENSADLDPLVDRIGDSKYVLLGEATHGTHEYYTWRAEISRRLIQEKGFSFVAVEGDWPDCYMINRWVKDLPNSGSSIREVLQKFKRWPTWMWANWEVAAFAEWMKKYNSQLEPDKKIGFYGLDVYSLWESLENIVKYLEKEDPETAALAKQAADCFEPYRKNDSYVSAYRGMDQHCREEVVQLLREVRGNVKKYDDERESGLNAEINSLVMKNAEKYYEAMATFDNSSWNVRDTHMVETLNTLMDFHDDDAKVIIWEHNTHIGDARATDMAAHGMHNVGQLVREQHQESGVVLVGFGSYEGSVIAGDFWGGKMRKMELPKAIDGSVEKILHQLGGTNKLLIFDDHSPLKKTFKEKLGHRAVGVVYDPERERGNYVPSRLSERYDAFLYIDKTRGLHPLHFEPNGNLVPETYPFGI</sequence>
<dbReference type="SUPFAM" id="SSF159501">
    <property type="entry name" value="EreA/ChaN-like"/>
    <property type="match status" value="1"/>
</dbReference>
<evidence type="ECO:0000313" key="2">
    <source>
        <dbReference type="Proteomes" id="UP000610456"/>
    </source>
</evidence>
<dbReference type="RefSeq" id="WP_189605217.1">
    <property type="nucleotide sequence ID" value="NZ_BMXB01000012.1"/>
</dbReference>
<dbReference type="PANTHER" id="PTHR31299">
    <property type="entry name" value="ESTERASE, PUTATIVE (AFU_ORTHOLOGUE AFUA_1G05850)-RELATED"/>
    <property type="match status" value="1"/>
</dbReference>
<dbReference type="InterPro" id="IPR052036">
    <property type="entry name" value="Hydrolase/PRTase-associated"/>
</dbReference>
<dbReference type="PIRSF" id="PIRSF036794">
    <property type="entry name" value="UCP_erythr_ester"/>
    <property type="match status" value="1"/>
</dbReference>
<dbReference type="AlphaFoldDB" id="A0A918SJ63"/>
<protein>
    <recommendedName>
        <fullName evidence="3">Erythromycin esterase homolog</fullName>
    </recommendedName>
</protein>
<dbReference type="EMBL" id="BMXB01000012">
    <property type="protein sequence ID" value="GHA43727.1"/>
    <property type="molecule type" value="Genomic_DNA"/>
</dbReference>
<dbReference type="Gene3D" id="3.30.1870.10">
    <property type="entry name" value="EreA-like, domain 2"/>
    <property type="match status" value="1"/>
</dbReference>
<dbReference type="InterPro" id="IPR007815">
    <property type="entry name" value="Emycin_Estase"/>
</dbReference>
<dbReference type="InterPro" id="IPR014622">
    <property type="entry name" value="UCP036794_erythomycin"/>
</dbReference>
<organism evidence="1 2">
    <name type="scientific">Salinimicrobium marinum</name>
    <dbReference type="NCBI Taxonomy" id="680283"/>
    <lineage>
        <taxon>Bacteria</taxon>
        <taxon>Pseudomonadati</taxon>
        <taxon>Bacteroidota</taxon>
        <taxon>Flavobacteriia</taxon>
        <taxon>Flavobacteriales</taxon>
        <taxon>Flavobacteriaceae</taxon>
        <taxon>Salinimicrobium</taxon>
    </lineage>
</organism>